<dbReference type="PANTHER" id="PTHR31671:SF3">
    <property type="entry name" value="DIABETES AND OBESITY REGULATED, ISOFORM G"/>
    <property type="match status" value="1"/>
</dbReference>
<dbReference type="GO" id="GO:0005829">
    <property type="term" value="C:cytosol"/>
    <property type="evidence" value="ECO:0007669"/>
    <property type="project" value="UniProtKB-SubCell"/>
</dbReference>
<evidence type="ECO:0000256" key="5">
    <source>
        <dbReference type="ARBA" id="ARBA00023015"/>
    </source>
</evidence>
<evidence type="ECO:0008006" key="14">
    <source>
        <dbReference type="Google" id="ProtNLM"/>
    </source>
</evidence>
<evidence type="ECO:0000313" key="12">
    <source>
        <dbReference type="EMBL" id="CAH0547501.1"/>
    </source>
</evidence>
<evidence type="ECO:0000256" key="11">
    <source>
        <dbReference type="SAM" id="MobiDB-lite"/>
    </source>
</evidence>
<dbReference type="InterPro" id="IPR029431">
    <property type="entry name" value="TP53INP"/>
</dbReference>
<dbReference type="GO" id="GO:0031410">
    <property type="term" value="C:cytoplasmic vesicle"/>
    <property type="evidence" value="ECO:0007669"/>
    <property type="project" value="UniProtKB-KW"/>
</dbReference>
<proteinExistence type="predicted"/>
<evidence type="ECO:0000256" key="10">
    <source>
        <dbReference type="ARBA" id="ARBA00034306"/>
    </source>
</evidence>
<keyword evidence="7" id="KW-0804">Transcription</keyword>
<accession>A0A9P0ASX1</accession>
<dbReference type="OrthoDB" id="10041339at2759"/>
<evidence type="ECO:0000256" key="6">
    <source>
        <dbReference type="ARBA" id="ARBA00023159"/>
    </source>
</evidence>
<keyword evidence="6" id="KW-0010">Activator</keyword>
<protein>
    <recommendedName>
        <fullName evidence="14">Tumor protein p53-inducible nuclear protein 1</fullName>
    </recommendedName>
</protein>
<keyword evidence="5" id="KW-0805">Transcription regulation</keyword>
<keyword evidence="3" id="KW-0963">Cytoplasm</keyword>
<evidence type="ECO:0000313" key="13">
    <source>
        <dbReference type="Proteomes" id="UP001154078"/>
    </source>
</evidence>
<dbReference type="Pfam" id="PF14839">
    <property type="entry name" value="DOR"/>
    <property type="match status" value="1"/>
</dbReference>
<feature type="compositionally biased region" description="Polar residues" evidence="11">
    <location>
        <begin position="250"/>
        <end position="261"/>
    </location>
</feature>
<comment type="subcellular location">
    <subcellularLocation>
        <location evidence="2">Cytoplasm</location>
        <location evidence="2">Cytosol</location>
    </subcellularLocation>
    <subcellularLocation>
        <location evidence="1">Cytoplasmic vesicle</location>
        <location evidence="1">Autophagosome</location>
    </subcellularLocation>
    <subcellularLocation>
        <location evidence="10">Nucleus</location>
        <location evidence="10">Nuclear body</location>
    </subcellularLocation>
</comment>
<dbReference type="GO" id="GO:0045893">
    <property type="term" value="P:positive regulation of DNA-templated transcription"/>
    <property type="evidence" value="ECO:0007669"/>
    <property type="project" value="TreeGrafter"/>
</dbReference>
<dbReference type="GO" id="GO:0000045">
    <property type="term" value="P:autophagosome assembly"/>
    <property type="evidence" value="ECO:0007669"/>
    <property type="project" value="TreeGrafter"/>
</dbReference>
<feature type="region of interest" description="Disordered" evidence="11">
    <location>
        <begin position="30"/>
        <end position="92"/>
    </location>
</feature>
<keyword evidence="4" id="KW-0072">Autophagy</keyword>
<feature type="compositionally biased region" description="Basic and acidic residues" evidence="11">
    <location>
        <begin position="223"/>
        <end position="236"/>
    </location>
</feature>
<feature type="compositionally biased region" description="Polar residues" evidence="11">
    <location>
        <begin position="30"/>
        <end position="39"/>
    </location>
</feature>
<organism evidence="12 13">
    <name type="scientific">Brassicogethes aeneus</name>
    <name type="common">Rape pollen beetle</name>
    <name type="synonym">Meligethes aeneus</name>
    <dbReference type="NCBI Taxonomy" id="1431903"/>
    <lineage>
        <taxon>Eukaryota</taxon>
        <taxon>Metazoa</taxon>
        <taxon>Ecdysozoa</taxon>
        <taxon>Arthropoda</taxon>
        <taxon>Hexapoda</taxon>
        <taxon>Insecta</taxon>
        <taxon>Pterygota</taxon>
        <taxon>Neoptera</taxon>
        <taxon>Endopterygota</taxon>
        <taxon>Coleoptera</taxon>
        <taxon>Polyphaga</taxon>
        <taxon>Cucujiformia</taxon>
        <taxon>Nitidulidae</taxon>
        <taxon>Meligethinae</taxon>
        <taxon>Brassicogethes</taxon>
    </lineage>
</organism>
<dbReference type="GO" id="GO:0005776">
    <property type="term" value="C:autophagosome"/>
    <property type="evidence" value="ECO:0007669"/>
    <property type="project" value="UniProtKB-SubCell"/>
</dbReference>
<feature type="region of interest" description="Disordered" evidence="11">
    <location>
        <begin position="215"/>
        <end position="261"/>
    </location>
</feature>
<name>A0A9P0ASX1_BRAAE</name>
<evidence type="ECO:0000256" key="9">
    <source>
        <dbReference type="ARBA" id="ARBA00023329"/>
    </source>
</evidence>
<keyword evidence="13" id="KW-1185">Reference proteome</keyword>
<sequence length="261" mass="29359">MFQNFANYLLGSVTNQEQDRATAEGVEAIHNSNAANSRLRSAESEDDWVLVDRDSEGNSEASSVESLDINEDENEDRIEPLPNITRTSSTSSLPCANMEESWFLTPPPCFTSAGPVMLETSPLENLLIEHPSMSVYVSHLPRRHGGAAGAFYGATLRADSPAPAADEDFEVEEVEEEQVTLVHRRQPRVNREQVLQQQEKQKIKSKHAQKVQMQKACQAIKRGHLDRNNKAREVNSRNRRQRRGERSQGANRSHANNNRKC</sequence>
<dbReference type="Proteomes" id="UP001154078">
    <property type="component" value="Chromosome 1"/>
</dbReference>
<evidence type="ECO:0000256" key="4">
    <source>
        <dbReference type="ARBA" id="ARBA00023006"/>
    </source>
</evidence>
<evidence type="ECO:0000256" key="7">
    <source>
        <dbReference type="ARBA" id="ARBA00023163"/>
    </source>
</evidence>
<dbReference type="EMBL" id="OV121132">
    <property type="protein sequence ID" value="CAH0547501.1"/>
    <property type="molecule type" value="Genomic_DNA"/>
</dbReference>
<evidence type="ECO:0000256" key="8">
    <source>
        <dbReference type="ARBA" id="ARBA00023242"/>
    </source>
</evidence>
<evidence type="ECO:0000256" key="1">
    <source>
        <dbReference type="ARBA" id="ARBA00004419"/>
    </source>
</evidence>
<dbReference type="PANTHER" id="PTHR31671">
    <property type="entry name" value="DIABETES AND OBESITY REGULATED, ISOFORM G"/>
    <property type="match status" value="1"/>
</dbReference>
<evidence type="ECO:0000256" key="2">
    <source>
        <dbReference type="ARBA" id="ARBA00004514"/>
    </source>
</evidence>
<keyword evidence="9" id="KW-0968">Cytoplasmic vesicle</keyword>
<dbReference type="AlphaFoldDB" id="A0A9P0ASX1"/>
<evidence type="ECO:0000256" key="3">
    <source>
        <dbReference type="ARBA" id="ARBA00022490"/>
    </source>
</evidence>
<dbReference type="GO" id="GO:0016604">
    <property type="term" value="C:nuclear body"/>
    <property type="evidence" value="ECO:0007669"/>
    <property type="project" value="UniProtKB-SubCell"/>
</dbReference>
<keyword evidence="8" id="KW-0539">Nucleus</keyword>
<reference evidence="12" key="1">
    <citation type="submission" date="2021-12" db="EMBL/GenBank/DDBJ databases">
        <authorList>
            <person name="King R."/>
        </authorList>
    </citation>
    <scope>NUCLEOTIDE SEQUENCE</scope>
</reference>
<gene>
    <name evidence="12" type="ORF">MELIAE_LOCUS1485</name>
</gene>